<dbReference type="RefSeq" id="WP_153748199.1">
    <property type="nucleotide sequence ID" value="NZ_BAAADI010000046.1"/>
</dbReference>
<proteinExistence type="predicted"/>
<gene>
    <name evidence="1" type="ORF">GH815_07770</name>
</gene>
<evidence type="ECO:0000313" key="1">
    <source>
        <dbReference type="EMBL" id="MRH20890.1"/>
    </source>
</evidence>
<organism evidence="1 2">
    <name type="scientific">Rhodovulum strictum</name>
    <dbReference type="NCBI Taxonomy" id="58314"/>
    <lineage>
        <taxon>Bacteria</taxon>
        <taxon>Pseudomonadati</taxon>
        <taxon>Pseudomonadota</taxon>
        <taxon>Alphaproteobacteria</taxon>
        <taxon>Rhodobacterales</taxon>
        <taxon>Paracoccaceae</taxon>
        <taxon>Rhodovulum</taxon>
    </lineage>
</organism>
<sequence>MRTIHPNHFNRLMRLPAGIRTDILEYLGATPVADVQLERMLLDVDRMIEDNQPRAGAEIMA</sequence>
<keyword evidence="2" id="KW-1185">Reference proteome</keyword>
<dbReference type="AlphaFoldDB" id="A0A844B5B3"/>
<dbReference type="OrthoDB" id="7875156at2"/>
<comment type="caution">
    <text evidence="1">The sequence shown here is derived from an EMBL/GenBank/DDBJ whole genome shotgun (WGS) entry which is preliminary data.</text>
</comment>
<dbReference type="EMBL" id="WJPO01000009">
    <property type="protein sequence ID" value="MRH20890.1"/>
    <property type="molecule type" value="Genomic_DNA"/>
</dbReference>
<reference evidence="1 2" key="1">
    <citation type="submission" date="2019-11" db="EMBL/GenBank/DDBJ databases">
        <title>Draft Whole-Genome sequence of the marine photosynthetic bacterium Rhodovulum strictum DSM 11289.</title>
        <authorList>
            <person name="Kyndt J.A."/>
            <person name="Meyer T.E."/>
        </authorList>
    </citation>
    <scope>NUCLEOTIDE SEQUENCE [LARGE SCALE GENOMIC DNA]</scope>
    <source>
        <strain evidence="1 2">DSM 11289</strain>
    </source>
</reference>
<accession>A0A844B5B3</accession>
<name>A0A844B5B3_9RHOB</name>
<evidence type="ECO:0000313" key="2">
    <source>
        <dbReference type="Proteomes" id="UP000466730"/>
    </source>
</evidence>
<protein>
    <submittedName>
        <fullName evidence="1">Uncharacterized protein</fullName>
    </submittedName>
</protein>
<dbReference type="Proteomes" id="UP000466730">
    <property type="component" value="Unassembled WGS sequence"/>
</dbReference>